<evidence type="ECO:0000313" key="2">
    <source>
        <dbReference type="Ensembl" id="ENSCPRP00005006349.1"/>
    </source>
</evidence>
<dbReference type="GeneTree" id="ENSGT00960000189513"/>
<organism evidence="2 3">
    <name type="scientific">Crocodylus porosus</name>
    <name type="common">Saltwater crocodile</name>
    <name type="synonym">Estuarine crocodile</name>
    <dbReference type="NCBI Taxonomy" id="8502"/>
    <lineage>
        <taxon>Eukaryota</taxon>
        <taxon>Metazoa</taxon>
        <taxon>Chordata</taxon>
        <taxon>Craniata</taxon>
        <taxon>Vertebrata</taxon>
        <taxon>Euteleostomi</taxon>
        <taxon>Archelosauria</taxon>
        <taxon>Archosauria</taxon>
        <taxon>Crocodylia</taxon>
        <taxon>Longirostres</taxon>
        <taxon>Crocodylidae</taxon>
        <taxon>Crocodylus</taxon>
    </lineage>
</organism>
<dbReference type="InterPro" id="IPR003309">
    <property type="entry name" value="SCAN_dom"/>
</dbReference>
<name>A0A7M4EAK3_CROPO</name>
<dbReference type="PANTHER" id="PTHR46888:SF1">
    <property type="entry name" value="RIBONUCLEASE H"/>
    <property type="match status" value="1"/>
</dbReference>
<dbReference type="Ensembl" id="ENSCPRT00005007447.1">
    <property type="protein sequence ID" value="ENSCPRP00005006349.1"/>
    <property type="gene ID" value="ENSCPRG00005004541.1"/>
</dbReference>
<keyword evidence="3" id="KW-1185">Reference proteome</keyword>
<evidence type="ECO:0000259" key="1">
    <source>
        <dbReference type="PROSITE" id="PS50804"/>
    </source>
</evidence>
<dbReference type="SUPFAM" id="SSF47353">
    <property type="entry name" value="Retrovirus capsid dimerization domain-like"/>
    <property type="match status" value="1"/>
</dbReference>
<dbReference type="Proteomes" id="UP000594220">
    <property type="component" value="Unplaced"/>
</dbReference>
<dbReference type="AlphaFoldDB" id="A0A7M4EAK3"/>
<dbReference type="Pfam" id="PF02023">
    <property type="entry name" value="SCAN"/>
    <property type="match status" value="1"/>
</dbReference>
<dbReference type="InterPro" id="IPR038269">
    <property type="entry name" value="SCAN_sf"/>
</dbReference>
<dbReference type="SMART" id="SM00431">
    <property type="entry name" value="SCAN"/>
    <property type="match status" value="1"/>
</dbReference>
<feature type="domain" description="SCAN box" evidence="1">
    <location>
        <begin position="55"/>
        <end position="132"/>
    </location>
</feature>
<dbReference type="Gene3D" id="1.10.4020.10">
    <property type="entry name" value="DNA breaking-rejoining enzymes"/>
    <property type="match status" value="1"/>
</dbReference>
<dbReference type="PANTHER" id="PTHR46888">
    <property type="entry name" value="ZINC KNUCKLE DOMAINCONTAINING PROTEIN-RELATED"/>
    <property type="match status" value="1"/>
</dbReference>
<reference evidence="2" key="1">
    <citation type="submission" date="2025-08" db="UniProtKB">
        <authorList>
            <consortium name="Ensembl"/>
        </authorList>
    </citation>
    <scope>IDENTIFICATION</scope>
</reference>
<dbReference type="PROSITE" id="PS50804">
    <property type="entry name" value="SCAN_BOX"/>
    <property type="match status" value="1"/>
</dbReference>
<reference evidence="2" key="2">
    <citation type="submission" date="2025-09" db="UniProtKB">
        <authorList>
            <consortium name="Ensembl"/>
        </authorList>
    </citation>
    <scope>IDENTIFICATION</scope>
</reference>
<proteinExistence type="predicted"/>
<accession>A0A7M4EAK3</accession>
<evidence type="ECO:0000313" key="3">
    <source>
        <dbReference type="Proteomes" id="UP000594220"/>
    </source>
</evidence>
<sequence>MIDTSFQCIYSAGLMGFLGSGKPQLTASTKPPEQWLRGMPEAILYRLEISPETYRQKFRAKEKLEEIQLRMLAQLLNNAATQWIQPASKTTKEVVDLVILEQFIKNVEVNTQKWVKRHQPRSLAEALKVTEDYLVEEERGGRENTVRIRVGTVGRSAVGVTGQGGHFKIAHSGSGTRNRTAPELRGVVGLSQPQSYAVNVYMCSPDWVNPL</sequence>
<protein>
    <recommendedName>
        <fullName evidence="1">SCAN box domain-containing protein</fullName>
    </recommendedName>
</protein>